<dbReference type="InterPro" id="IPR006311">
    <property type="entry name" value="TAT_signal"/>
</dbReference>
<gene>
    <name evidence="2" type="ORF">SAMN04488243_11512</name>
</gene>
<organism evidence="2 3">
    <name type="scientific">Thermus arciformis</name>
    <dbReference type="NCBI Taxonomy" id="482827"/>
    <lineage>
        <taxon>Bacteria</taxon>
        <taxon>Thermotogati</taxon>
        <taxon>Deinococcota</taxon>
        <taxon>Deinococci</taxon>
        <taxon>Thermales</taxon>
        <taxon>Thermaceae</taxon>
        <taxon>Thermus</taxon>
    </lineage>
</organism>
<keyword evidence="3" id="KW-1185">Reference proteome</keyword>
<evidence type="ECO:0000256" key="1">
    <source>
        <dbReference type="SAM" id="SignalP"/>
    </source>
</evidence>
<protein>
    <recommendedName>
        <fullName evidence="4">DUF2271 domain-containing protein</fullName>
    </recommendedName>
</protein>
<dbReference type="Gene3D" id="2.60.40.4070">
    <property type="match status" value="1"/>
</dbReference>
<dbReference type="AlphaFoldDB" id="A0A1G7GNT0"/>
<feature type="chain" id="PRO_5011741202" description="DUF2271 domain-containing protein" evidence="1">
    <location>
        <begin position="30"/>
        <end position="180"/>
    </location>
</feature>
<feature type="signal peptide" evidence="1">
    <location>
        <begin position="1"/>
        <end position="29"/>
    </location>
</feature>
<name>A0A1G7GNT0_9DEIN</name>
<dbReference type="InterPro" id="IPR014469">
    <property type="entry name" value="DUF2271"/>
</dbReference>
<dbReference type="PROSITE" id="PS51318">
    <property type="entry name" value="TAT"/>
    <property type="match status" value="1"/>
</dbReference>
<proteinExistence type="predicted"/>
<dbReference type="Pfam" id="PF10029">
    <property type="entry name" value="DUF2271"/>
    <property type="match status" value="1"/>
</dbReference>
<evidence type="ECO:0000313" key="2">
    <source>
        <dbReference type="EMBL" id="SDE89797.1"/>
    </source>
</evidence>
<evidence type="ECO:0000313" key="3">
    <source>
        <dbReference type="Proteomes" id="UP000199446"/>
    </source>
</evidence>
<accession>A0A1G7GNT0</accession>
<dbReference type="STRING" id="482827.SAMN04488243_11512"/>
<dbReference type="EMBL" id="FNBC01000015">
    <property type="protein sequence ID" value="SDE89797.1"/>
    <property type="molecule type" value="Genomic_DNA"/>
</dbReference>
<evidence type="ECO:0008006" key="4">
    <source>
        <dbReference type="Google" id="ProtNLM"/>
    </source>
</evidence>
<keyword evidence="1" id="KW-0732">Signal</keyword>
<sequence length="180" mass="20681">MLKRYYSRRSFFRRVLGGALALGLSRAQAGKPWPQGFVLEVAFAYEGGGFRYRAPYVAAYVEDEKGNLVRTLALFLMPGKGERWWDALRRYYLLGDVAAMRALSGPTRPPGRYAVAWDGKDERGRTVTQGVYYVCVEYAREHGPYELFREKVELSDKPFQKAYTLKGELKEVVLDYRKKA</sequence>
<dbReference type="OrthoDB" id="195316at2"/>
<dbReference type="Proteomes" id="UP000199446">
    <property type="component" value="Unassembled WGS sequence"/>
</dbReference>
<dbReference type="RefSeq" id="WP_093007077.1">
    <property type="nucleotide sequence ID" value="NZ_FNBC01000015.1"/>
</dbReference>
<reference evidence="3" key="1">
    <citation type="submission" date="2016-10" db="EMBL/GenBank/DDBJ databases">
        <authorList>
            <person name="Varghese N."/>
            <person name="Submissions S."/>
        </authorList>
    </citation>
    <scope>NUCLEOTIDE SEQUENCE [LARGE SCALE GENOMIC DNA]</scope>
    <source>
        <strain evidence="3">CGMCC 1.6992</strain>
    </source>
</reference>